<reference evidence="3" key="1">
    <citation type="submission" date="2018-12" db="EMBL/GenBank/DDBJ databases">
        <title>Tengunoibacter tsumagoiensis gen. nov., sp. nov., Dictyobacter kobayashii sp. nov., D. alpinus sp. nov., and D. joshuensis sp. nov. and description of Dictyobacteraceae fam. nov. within the order Ktedonobacterales isolated from Tengu-no-mugimeshi.</title>
        <authorList>
            <person name="Wang C.M."/>
            <person name="Zheng Y."/>
            <person name="Sakai Y."/>
            <person name="Toyoda A."/>
            <person name="Minakuchi Y."/>
            <person name="Abe K."/>
            <person name="Yokota A."/>
            <person name="Yabe S."/>
        </authorList>
    </citation>
    <scope>NUCLEOTIDE SEQUENCE [LARGE SCALE GENOMIC DNA]</scope>
    <source>
        <strain evidence="3">S-27</strain>
    </source>
</reference>
<dbReference type="EMBL" id="BIFQ01000001">
    <property type="protein sequence ID" value="GCE03513.1"/>
    <property type="molecule type" value="Genomic_DNA"/>
</dbReference>
<gene>
    <name evidence="2" type="ORF">KDAU_08420</name>
</gene>
<keyword evidence="3" id="KW-1185">Reference proteome</keyword>
<name>A0A401Z9M5_9CHLR</name>
<accession>A0A401Z9M5</accession>
<evidence type="ECO:0000256" key="1">
    <source>
        <dbReference type="SAM" id="MobiDB-lite"/>
    </source>
</evidence>
<sequence>MMRQRRESQATMWQRREFQAMVRDLPQSPESQAQRRMPGYRANLAQHQWSSGNPELSNPDRSGTPNRENSKELIEQREPKGLELLRRQMEKWDRERLEEHSKDLNKDMLGRYR</sequence>
<feature type="region of interest" description="Disordered" evidence="1">
    <location>
        <begin position="1"/>
        <end position="113"/>
    </location>
</feature>
<comment type="caution">
    <text evidence="2">The sequence shown here is derived from an EMBL/GenBank/DDBJ whole genome shotgun (WGS) entry which is preliminary data.</text>
</comment>
<feature type="compositionally biased region" description="Basic and acidic residues" evidence="1">
    <location>
        <begin position="1"/>
        <end position="18"/>
    </location>
</feature>
<dbReference type="AlphaFoldDB" id="A0A401Z9M5"/>
<dbReference type="Proteomes" id="UP000287224">
    <property type="component" value="Unassembled WGS sequence"/>
</dbReference>
<organism evidence="2 3">
    <name type="scientific">Dictyobacter aurantiacus</name>
    <dbReference type="NCBI Taxonomy" id="1936993"/>
    <lineage>
        <taxon>Bacteria</taxon>
        <taxon>Bacillati</taxon>
        <taxon>Chloroflexota</taxon>
        <taxon>Ktedonobacteria</taxon>
        <taxon>Ktedonobacterales</taxon>
        <taxon>Dictyobacteraceae</taxon>
        <taxon>Dictyobacter</taxon>
    </lineage>
</organism>
<feature type="compositionally biased region" description="Polar residues" evidence="1">
    <location>
        <begin position="45"/>
        <end position="67"/>
    </location>
</feature>
<evidence type="ECO:0000313" key="2">
    <source>
        <dbReference type="EMBL" id="GCE03513.1"/>
    </source>
</evidence>
<feature type="compositionally biased region" description="Basic and acidic residues" evidence="1">
    <location>
        <begin position="68"/>
        <end position="113"/>
    </location>
</feature>
<protein>
    <submittedName>
        <fullName evidence="2">Uncharacterized protein</fullName>
    </submittedName>
</protein>
<proteinExistence type="predicted"/>
<evidence type="ECO:0000313" key="3">
    <source>
        <dbReference type="Proteomes" id="UP000287224"/>
    </source>
</evidence>